<protein>
    <submittedName>
        <fullName evidence="1">Uncharacterized protein</fullName>
    </submittedName>
</protein>
<dbReference type="CDD" id="cd00257">
    <property type="entry name" value="beta-trefoil_FSCN-like"/>
    <property type="match status" value="1"/>
</dbReference>
<reference evidence="1 2" key="1">
    <citation type="journal article" date="2017" name="Mol. Biol. Evol.">
        <title>The 4-celled Tetrabaena socialis nuclear genome reveals the essential components for genetic control of cell number at the origin of multicellularity in the volvocine lineage.</title>
        <authorList>
            <person name="Featherston J."/>
            <person name="Arakaki Y."/>
            <person name="Hanschen E.R."/>
            <person name="Ferris P.J."/>
            <person name="Michod R.E."/>
            <person name="Olson B.J.S.C."/>
            <person name="Nozaki H."/>
            <person name="Durand P.M."/>
        </authorList>
    </citation>
    <scope>NUCLEOTIDE SEQUENCE [LARGE SCALE GENOMIC DNA]</scope>
    <source>
        <strain evidence="1 2">NIES-571</strain>
    </source>
</reference>
<proteinExistence type="predicted"/>
<dbReference type="EMBL" id="PGGS01000808">
    <property type="protein sequence ID" value="PNH01723.1"/>
    <property type="molecule type" value="Genomic_DNA"/>
</dbReference>
<keyword evidence="2" id="KW-1185">Reference proteome</keyword>
<comment type="caution">
    <text evidence="1">The sequence shown here is derived from an EMBL/GenBank/DDBJ whole genome shotgun (WGS) entry which is preliminary data.</text>
</comment>
<dbReference type="SUPFAM" id="SSF50405">
    <property type="entry name" value="Actin-crosslinking proteins"/>
    <property type="match status" value="1"/>
</dbReference>
<dbReference type="OrthoDB" id="554318at2759"/>
<evidence type="ECO:0000313" key="2">
    <source>
        <dbReference type="Proteomes" id="UP000236333"/>
    </source>
</evidence>
<name>A0A2J7ZN70_9CHLO</name>
<dbReference type="Gene3D" id="2.80.10.50">
    <property type="match status" value="1"/>
</dbReference>
<dbReference type="AlphaFoldDB" id="A0A2J7ZN70"/>
<accession>A0A2J7ZN70</accession>
<sequence length="176" mass="20049">MPTYSLDADVLVALAADTVEGIVHNGADVNAPILAGYDIFGCFKLLSHHGTWLQVKGKSAPPDKQIHVSKDAAEDRSDVWIFYKFRTGDNEYALCNYSTHRFVTADLWQWVTCNRAFPYAWEHFQVHHQGEHVALLCRASPLGPRWLTVEPNGNVRSNQRMADAWEKWTLVPFKHE</sequence>
<organism evidence="1 2">
    <name type="scientific">Tetrabaena socialis</name>
    <dbReference type="NCBI Taxonomy" id="47790"/>
    <lineage>
        <taxon>Eukaryota</taxon>
        <taxon>Viridiplantae</taxon>
        <taxon>Chlorophyta</taxon>
        <taxon>core chlorophytes</taxon>
        <taxon>Chlorophyceae</taxon>
        <taxon>CS clade</taxon>
        <taxon>Chlamydomonadales</taxon>
        <taxon>Tetrabaenaceae</taxon>
        <taxon>Tetrabaena</taxon>
    </lineage>
</organism>
<gene>
    <name evidence="1" type="ORF">TSOC_012366</name>
</gene>
<dbReference type="Proteomes" id="UP000236333">
    <property type="component" value="Unassembled WGS sequence"/>
</dbReference>
<dbReference type="InterPro" id="IPR008999">
    <property type="entry name" value="Actin-crosslinking"/>
</dbReference>
<evidence type="ECO:0000313" key="1">
    <source>
        <dbReference type="EMBL" id="PNH01723.1"/>
    </source>
</evidence>